<gene>
    <name evidence="1" type="ORF">RHAB21_02136</name>
</gene>
<organism evidence="1 2">
    <name type="scientific">Pseudorhizobium halotolerans</name>
    <dbReference type="NCBI Taxonomy" id="1233081"/>
    <lineage>
        <taxon>Bacteria</taxon>
        <taxon>Pseudomonadati</taxon>
        <taxon>Pseudomonadota</taxon>
        <taxon>Alphaproteobacteria</taxon>
        <taxon>Hyphomicrobiales</taxon>
        <taxon>Rhizobiaceae</taxon>
        <taxon>Rhizobium/Agrobacterium group</taxon>
        <taxon>Pseudorhizobium</taxon>
    </lineage>
</organism>
<keyword evidence="2" id="KW-1185">Reference proteome</keyword>
<dbReference type="EMBL" id="CABFWE030000005">
    <property type="protein sequence ID" value="CAD7033493.1"/>
    <property type="molecule type" value="Genomic_DNA"/>
</dbReference>
<dbReference type="Proteomes" id="UP000601041">
    <property type="component" value="Unassembled WGS sequence"/>
</dbReference>
<proteinExistence type="predicted"/>
<protein>
    <submittedName>
        <fullName evidence="1">Uncharacterized protein</fullName>
    </submittedName>
</protein>
<sequence>MSSDCVVVKDAPVSQVNEVKWLGEQLLVALRNLTSRPLERRGPYEVTDELIEDLNHKYDLR</sequence>
<reference evidence="1 2" key="1">
    <citation type="submission" date="2020-11" db="EMBL/GenBank/DDBJ databases">
        <authorList>
            <person name="Lassalle F."/>
        </authorList>
    </citation>
    <scope>NUCLEOTIDE SEQUENCE [LARGE SCALE GENOMIC DNA]</scope>
    <source>
        <strain evidence="1 2">AB21</strain>
    </source>
</reference>
<evidence type="ECO:0000313" key="1">
    <source>
        <dbReference type="EMBL" id="CAD7033493.1"/>
    </source>
</evidence>
<comment type="caution">
    <text evidence="1">The sequence shown here is derived from an EMBL/GenBank/DDBJ whole genome shotgun (WGS) entry which is preliminary data.</text>
</comment>
<accession>A0ABM8PJH1</accession>
<evidence type="ECO:0000313" key="2">
    <source>
        <dbReference type="Proteomes" id="UP000601041"/>
    </source>
</evidence>
<name>A0ABM8PJH1_9HYPH</name>